<keyword evidence="1" id="KW-0540">Nuclease</keyword>
<dbReference type="PANTHER" id="PTHR34353:SF2">
    <property type="entry name" value="CRISPR-ASSOCIATED ENDONUCLEASE CAS1 1"/>
    <property type="match status" value="1"/>
</dbReference>
<dbReference type="GO" id="GO:0003677">
    <property type="term" value="F:DNA binding"/>
    <property type="evidence" value="ECO:0007669"/>
    <property type="project" value="UniProtKB-KW"/>
</dbReference>
<evidence type="ECO:0000256" key="7">
    <source>
        <dbReference type="ARBA" id="ARBA00023125"/>
    </source>
</evidence>
<accession>A0A560EL45</accession>
<dbReference type="GO" id="GO:0043571">
    <property type="term" value="P:maintenance of CRISPR repeat elements"/>
    <property type="evidence" value="ECO:0007669"/>
    <property type="project" value="InterPro"/>
</dbReference>
<feature type="region of interest" description="Disordered" evidence="10">
    <location>
        <begin position="227"/>
        <end position="246"/>
    </location>
</feature>
<keyword evidence="7" id="KW-0238">DNA-binding</keyword>
<organism evidence="11 12">
    <name type="scientific">Nitrospirillum amazonense</name>
    <dbReference type="NCBI Taxonomy" id="28077"/>
    <lineage>
        <taxon>Bacteria</taxon>
        <taxon>Pseudomonadati</taxon>
        <taxon>Pseudomonadota</taxon>
        <taxon>Alphaproteobacteria</taxon>
        <taxon>Rhodospirillales</taxon>
        <taxon>Azospirillaceae</taxon>
        <taxon>Nitrospirillum</taxon>
    </lineage>
</organism>
<evidence type="ECO:0000256" key="3">
    <source>
        <dbReference type="ARBA" id="ARBA00022759"/>
    </source>
</evidence>
<keyword evidence="4" id="KW-0378">Hydrolase</keyword>
<dbReference type="EMBL" id="VITN01000036">
    <property type="protein sequence ID" value="TWB10064.1"/>
    <property type="molecule type" value="Genomic_DNA"/>
</dbReference>
<dbReference type="GO" id="GO:0016787">
    <property type="term" value="F:hydrolase activity"/>
    <property type="evidence" value="ECO:0007669"/>
    <property type="project" value="UniProtKB-KW"/>
</dbReference>
<evidence type="ECO:0000256" key="9">
    <source>
        <dbReference type="ARBA" id="ARBA00038592"/>
    </source>
</evidence>
<evidence type="ECO:0000313" key="11">
    <source>
        <dbReference type="EMBL" id="TWB10064.1"/>
    </source>
</evidence>
<dbReference type="GO" id="GO:0004519">
    <property type="term" value="F:endonuclease activity"/>
    <property type="evidence" value="ECO:0007669"/>
    <property type="project" value="UniProtKB-KW"/>
</dbReference>
<proteinExistence type="predicted"/>
<dbReference type="InterPro" id="IPR050646">
    <property type="entry name" value="Cas1"/>
</dbReference>
<evidence type="ECO:0000313" key="12">
    <source>
        <dbReference type="Proteomes" id="UP000319859"/>
    </source>
</evidence>
<dbReference type="InterPro" id="IPR042211">
    <property type="entry name" value="CRISPR-assoc_Cas1_N"/>
</dbReference>
<evidence type="ECO:0000256" key="2">
    <source>
        <dbReference type="ARBA" id="ARBA00022723"/>
    </source>
</evidence>
<gene>
    <name evidence="11" type="ORF">FBZ89_1361</name>
</gene>
<keyword evidence="3" id="KW-0255">Endonuclease</keyword>
<dbReference type="InterPro" id="IPR002729">
    <property type="entry name" value="CRISPR-assoc_Cas1"/>
</dbReference>
<evidence type="ECO:0000256" key="10">
    <source>
        <dbReference type="SAM" id="MobiDB-lite"/>
    </source>
</evidence>
<evidence type="ECO:0000256" key="5">
    <source>
        <dbReference type="ARBA" id="ARBA00022842"/>
    </source>
</evidence>
<name>A0A560EL45_9PROT</name>
<keyword evidence="8" id="KW-0464">Manganese</keyword>
<evidence type="ECO:0000256" key="4">
    <source>
        <dbReference type="ARBA" id="ARBA00022801"/>
    </source>
</evidence>
<evidence type="ECO:0000256" key="6">
    <source>
        <dbReference type="ARBA" id="ARBA00023118"/>
    </source>
</evidence>
<dbReference type="AlphaFoldDB" id="A0A560EL45"/>
<keyword evidence="2" id="KW-0479">Metal-binding</keyword>
<sequence>MRARTLEAANGLRLAAATRRIPPPLENSRKCPRCSLLPLCLPDEVNLLRTGAVARTPPPAADAALPLYVQHPGARVGKEGEVLVIKRPAEDGGADGAMVPNEAPPTPSRAGRKAAPVAEVETRVPIGEVSELVLAGPVTLSTPALHALMRAEVPVVWMSSGFWYLGSTGGRGPSGAGARTAQYRLREDGPRRLAFARGLVEAKLRNQRTLLRRNWRGADADRDAVLERLRQPGRRPGHGRPAGGGG</sequence>
<dbReference type="Gene3D" id="1.20.120.920">
    <property type="entry name" value="CRISPR-associated endonuclease Cas1, C-terminal domain"/>
    <property type="match status" value="1"/>
</dbReference>
<evidence type="ECO:0000256" key="1">
    <source>
        <dbReference type="ARBA" id="ARBA00022722"/>
    </source>
</evidence>
<dbReference type="PANTHER" id="PTHR34353">
    <property type="entry name" value="CRISPR-ASSOCIATED ENDONUCLEASE CAS1 1"/>
    <property type="match status" value="1"/>
</dbReference>
<keyword evidence="5" id="KW-0460">Magnesium</keyword>
<dbReference type="Pfam" id="PF01867">
    <property type="entry name" value="Cas_Cas1"/>
    <property type="match status" value="1"/>
</dbReference>
<dbReference type="GO" id="GO:0051607">
    <property type="term" value="P:defense response to virus"/>
    <property type="evidence" value="ECO:0007669"/>
    <property type="project" value="UniProtKB-KW"/>
</dbReference>
<comment type="caution">
    <text evidence="11">The sequence shown here is derived from an EMBL/GenBank/DDBJ whole genome shotgun (WGS) entry which is preliminary data.</text>
</comment>
<dbReference type="Proteomes" id="UP000319859">
    <property type="component" value="Unassembled WGS sequence"/>
</dbReference>
<keyword evidence="6" id="KW-0051">Antiviral defense</keyword>
<dbReference type="GO" id="GO:0046872">
    <property type="term" value="F:metal ion binding"/>
    <property type="evidence" value="ECO:0007669"/>
    <property type="project" value="UniProtKB-KW"/>
</dbReference>
<reference evidence="11 12" key="1">
    <citation type="submission" date="2019-06" db="EMBL/GenBank/DDBJ databases">
        <title>Genomic Encyclopedia of Type Strains, Phase IV (KMG-V): Genome sequencing to study the core and pangenomes of soil and plant-associated prokaryotes.</title>
        <authorList>
            <person name="Whitman W."/>
        </authorList>
    </citation>
    <scope>NUCLEOTIDE SEQUENCE [LARGE SCALE GENOMIC DNA]</scope>
    <source>
        <strain evidence="11 12">BR 11880</strain>
    </source>
</reference>
<evidence type="ECO:0000256" key="8">
    <source>
        <dbReference type="ARBA" id="ARBA00023211"/>
    </source>
</evidence>
<dbReference type="CDD" id="cd09634">
    <property type="entry name" value="Cas1_I-II-III"/>
    <property type="match status" value="1"/>
</dbReference>
<comment type="subunit">
    <text evidence="9">Homodimer, forms a heterotetramer with a Cas2 homodimer.</text>
</comment>
<feature type="region of interest" description="Disordered" evidence="10">
    <location>
        <begin position="89"/>
        <end position="116"/>
    </location>
</feature>
<protein>
    <submittedName>
        <fullName evidence="11">CRISPR associated protein Cas1 family</fullName>
    </submittedName>
</protein>
<dbReference type="Gene3D" id="3.100.10.20">
    <property type="entry name" value="CRISPR-associated endonuclease Cas1, N-terminal domain"/>
    <property type="match status" value="1"/>
</dbReference>
<dbReference type="InterPro" id="IPR042206">
    <property type="entry name" value="CRISPR-assoc_Cas1_C"/>
</dbReference>